<protein>
    <submittedName>
        <fullName evidence="1">Uncharacterized protein</fullName>
    </submittedName>
</protein>
<sequence>MLGALAFIGSHLRLTRPNQFALLASQGVPPAFGSDATVAGEDPWAAARAAAGHCTPGSAVSLRAVLAPGTPLWRGRQTVGRGAVSCG</sequence>
<dbReference type="AlphaFoldDB" id="A0A2G8BCY2"/>
<dbReference type="EMBL" id="AP024237">
    <property type="protein sequence ID" value="BCO35701.1"/>
    <property type="molecule type" value="Genomic_DNA"/>
</dbReference>
<evidence type="ECO:0000313" key="2">
    <source>
        <dbReference type="Proteomes" id="UP000595446"/>
    </source>
</evidence>
<reference evidence="1 2" key="1">
    <citation type="submission" date="2020-12" db="EMBL/GenBank/DDBJ databases">
        <title>Complete genome sequence of Mycobacterium heckeshornense JCM 15655T, closely related to a pathogenic non-tuberculous mycobacterial species Mycobacterium xenopi.</title>
        <authorList>
            <person name="Yoshida M."/>
            <person name="Fukano H."/>
            <person name="Asakura T."/>
            <person name="Suzuki M."/>
            <person name="Hoshino Y."/>
        </authorList>
    </citation>
    <scope>NUCLEOTIDE SEQUENCE [LARGE SCALE GENOMIC DNA]</scope>
    <source>
        <strain evidence="1 2">JCM 15655</strain>
    </source>
</reference>
<dbReference type="Proteomes" id="UP000595446">
    <property type="component" value="Chromosome"/>
</dbReference>
<organism evidence="1 2">
    <name type="scientific">Mycobacterium heckeshornense</name>
    <dbReference type="NCBI Taxonomy" id="110505"/>
    <lineage>
        <taxon>Bacteria</taxon>
        <taxon>Bacillati</taxon>
        <taxon>Actinomycetota</taxon>
        <taxon>Actinomycetes</taxon>
        <taxon>Mycobacteriales</taxon>
        <taxon>Mycobacteriaceae</taxon>
        <taxon>Mycobacterium</taxon>
    </lineage>
</organism>
<accession>A0A2G8BCY2</accession>
<evidence type="ECO:0000313" key="1">
    <source>
        <dbReference type="EMBL" id="BCO35701.1"/>
    </source>
</evidence>
<proteinExistence type="predicted"/>
<gene>
    <name evidence="1" type="ORF">MHEC_21340</name>
</gene>
<name>A0A2G8BCY2_9MYCO</name>
<dbReference type="STRING" id="110505.ACT16_21575"/>
<keyword evidence="2" id="KW-1185">Reference proteome</keyword>